<protein>
    <submittedName>
        <fullName evidence="3">Uncharacterized protein</fullName>
    </submittedName>
</protein>
<keyword evidence="2" id="KW-0812">Transmembrane</keyword>
<dbReference type="Proteomes" id="UP001345219">
    <property type="component" value="Chromosome 19"/>
</dbReference>
<dbReference type="Pfam" id="PF05553">
    <property type="entry name" value="DUF761"/>
    <property type="match status" value="1"/>
</dbReference>
<feature type="region of interest" description="Disordered" evidence="1">
    <location>
        <begin position="441"/>
        <end position="549"/>
    </location>
</feature>
<accession>A0AAN7GAP0</accession>
<feature type="compositionally biased region" description="Basic and acidic residues" evidence="1">
    <location>
        <begin position="574"/>
        <end position="604"/>
    </location>
</feature>
<feature type="compositionally biased region" description="Basic and acidic residues" evidence="1">
    <location>
        <begin position="457"/>
        <end position="474"/>
    </location>
</feature>
<feature type="compositionally biased region" description="Polar residues" evidence="1">
    <location>
        <begin position="281"/>
        <end position="291"/>
    </location>
</feature>
<keyword evidence="4" id="KW-1185">Reference proteome</keyword>
<feature type="compositionally biased region" description="Polar residues" evidence="1">
    <location>
        <begin position="303"/>
        <end position="312"/>
    </location>
</feature>
<dbReference type="EMBL" id="JAXIOK010000024">
    <property type="protein sequence ID" value="KAK4741695.1"/>
    <property type="molecule type" value="Genomic_DNA"/>
</dbReference>
<gene>
    <name evidence="3" type="ORF">SAY87_025283</name>
</gene>
<dbReference type="PANTHER" id="PTHR34059:SF6">
    <property type="entry name" value="DUF4408 DOMAIN-CONTAINING PROTEIN"/>
    <property type="match status" value="1"/>
</dbReference>
<keyword evidence="2" id="KW-0472">Membrane</keyword>
<sequence length="647" mass="72032">MADPTFSNKLRTAPTTPSGRCSAGLLLKSLFCAIFLFAIPIFPSEAPAFISETPFTNLWELLHLLFIGIAVSYGLFSRRNAEKRSETSELPEPYSSRMEGLLSIFDDGFHENGLFQYWDNGQSQGETFAFERKLKSKSFDFRRDAEIHSGHPENPEIHSWSSQYLQSPPVIMVTRPNYSPNADSDYKPLGLPVRSLRSRTAEHVEVKRAAKGGPDSDATCTVDSSFSSDGCKYGSFGEMGPLDLEEKFDSSVSLPSPIPWSSRLRSVERRKDSSPAPLKQSLHSSPLSVEESQFRHPKPWSVRSRSFASHGNSIPSPSPSLQSSSHSATPNLFEVRKEDAREKKRDQGPSQSSVRASSLDDGACMFFEPDSQHCTNRVSIEKSMPKNPRCGKDSGGSGIGSMHSHEYTEHAQKFRNGLMDLSDEDRHDFLENKVRSCGSLLQNGSSEPFPCSNNHSNYEECTRTSDRSSRREYRSNSSYGEGSVQGSMKLPVNSGDASTRASVRGKSVRTFRARDKSAESKTPGAVQQKNDPLGQSYPRKGEELGASDDELAFSKGDIDGLNYMTRPNTWSYPNHEEKKLQDRKSMESKEAELQAESDIDKGGDFDCMSEVDKKAGEFIAKFREQMRLQKTSIHSSSVVDAVEDHYQ</sequence>
<dbReference type="PANTHER" id="PTHR34059">
    <property type="entry name" value="EXPRESSED PROTEIN"/>
    <property type="match status" value="1"/>
</dbReference>
<feature type="region of interest" description="Disordered" evidence="1">
    <location>
        <begin position="382"/>
        <end position="403"/>
    </location>
</feature>
<proteinExistence type="predicted"/>
<dbReference type="AlphaFoldDB" id="A0AAN7GAP0"/>
<feature type="transmembrane region" description="Helical" evidence="2">
    <location>
        <begin position="58"/>
        <end position="76"/>
    </location>
</feature>
<feature type="compositionally biased region" description="Polar residues" evidence="1">
    <location>
        <begin position="441"/>
        <end position="456"/>
    </location>
</feature>
<evidence type="ECO:0000313" key="4">
    <source>
        <dbReference type="Proteomes" id="UP001345219"/>
    </source>
</evidence>
<dbReference type="InterPro" id="IPR008480">
    <property type="entry name" value="DUF761_pln"/>
</dbReference>
<feature type="region of interest" description="Disordered" evidence="1">
    <location>
        <begin position="265"/>
        <end position="357"/>
    </location>
</feature>
<feature type="compositionally biased region" description="Basic and acidic residues" evidence="1">
    <location>
        <begin position="334"/>
        <end position="347"/>
    </location>
</feature>
<evidence type="ECO:0000256" key="1">
    <source>
        <dbReference type="SAM" id="MobiDB-lite"/>
    </source>
</evidence>
<evidence type="ECO:0000313" key="3">
    <source>
        <dbReference type="EMBL" id="KAK4741695.1"/>
    </source>
</evidence>
<keyword evidence="2" id="KW-1133">Transmembrane helix</keyword>
<name>A0AAN7GAP0_9MYRT</name>
<evidence type="ECO:0000256" key="2">
    <source>
        <dbReference type="SAM" id="Phobius"/>
    </source>
</evidence>
<organism evidence="3 4">
    <name type="scientific">Trapa incisa</name>
    <dbReference type="NCBI Taxonomy" id="236973"/>
    <lineage>
        <taxon>Eukaryota</taxon>
        <taxon>Viridiplantae</taxon>
        <taxon>Streptophyta</taxon>
        <taxon>Embryophyta</taxon>
        <taxon>Tracheophyta</taxon>
        <taxon>Spermatophyta</taxon>
        <taxon>Magnoliopsida</taxon>
        <taxon>eudicotyledons</taxon>
        <taxon>Gunneridae</taxon>
        <taxon>Pentapetalae</taxon>
        <taxon>rosids</taxon>
        <taxon>malvids</taxon>
        <taxon>Myrtales</taxon>
        <taxon>Lythraceae</taxon>
        <taxon>Trapa</taxon>
    </lineage>
</organism>
<feature type="compositionally biased region" description="Low complexity" evidence="1">
    <location>
        <begin position="313"/>
        <end position="330"/>
    </location>
</feature>
<feature type="region of interest" description="Disordered" evidence="1">
    <location>
        <begin position="569"/>
        <end position="604"/>
    </location>
</feature>
<reference evidence="3 4" key="1">
    <citation type="journal article" date="2023" name="Hortic Res">
        <title>Pangenome of water caltrop reveals structural variations and asymmetric subgenome divergence after allopolyploidization.</title>
        <authorList>
            <person name="Zhang X."/>
            <person name="Chen Y."/>
            <person name="Wang L."/>
            <person name="Yuan Y."/>
            <person name="Fang M."/>
            <person name="Shi L."/>
            <person name="Lu R."/>
            <person name="Comes H.P."/>
            <person name="Ma Y."/>
            <person name="Chen Y."/>
            <person name="Huang G."/>
            <person name="Zhou Y."/>
            <person name="Zheng Z."/>
            <person name="Qiu Y."/>
        </authorList>
    </citation>
    <scope>NUCLEOTIDE SEQUENCE [LARGE SCALE GENOMIC DNA]</scope>
    <source>
        <tissue evidence="3">Roots</tissue>
    </source>
</reference>
<feature type="transmembrane region" description="Helical" evidence="2">
    <location>
        <begin position="21"/>
        <end position="42"/>
    </location>
</feature>
<comment type="caution">
    <text evidence="3">The sequence shown here is derived from an EMBL/GenBank/DDBJ whole genome shotgun (WGS) entry which is preliminary data.</text>
</comment>